<keyword evidence="1" id="KW-1133">Transmembrane helix</keyword>
<gene>
    <name evidence="2" type="ORF">ESCO_003938</name>
</gene>
<keyword evidence="1" id="KW-0812">Transmembrane</keyword>
<sequence>MFDFTSELFCDLERMSQDICSTAATTTSGGSSDPSLSPGTVDLQIIITIITIIIIVIVIIIVMIFRVAAAASAAQKVEGDSKPAASCDCVSDILSHIVELRLKSEQQKTCAIPIDSALAMEQQVHESLQRLNGCASCCLESTMYLMALVSVRMMLNLLQRTARDQFGASRRGEAMMTDDGGGGGDVLCIGTYKVGVRARARFLRRLLQTRFHKLASLVEEREKRLLAAGARAAGGGGDGRGQDCFFKAATVLTGDISRALRTIMGWIELWNARHL</sequence>
<evidence type="ECO:0000313" key="3">
    <source>
        <dbReference type="Proteomes" id="UP000053831"/>
    </source>
</evidence>
<name>A0A0M8N9J9_ESCWE</name>
<organism evidence="2 3">
    <name type="scientific">Escovopsis weberi</name>
    <dbReference type="NCBI Taxonomy" id="150374"/>
    <lineage>
        <taxon>Eukaryota</taxon>
        <taxon>Fungi</taxon>
        <taxon>Dikarya</taxon>
        <taxon>Ascomycota</taxon>
        <taxon>Pezizomycotina</taxon>
        <taxon>Sordariomycetes</taxon>
        <taxon>Hypocreomycetidae</taxon>
        <taxon>Hypocreales</taxon>
        <taxon>Hypocreaceae</taxon>
        <taxon>Escovopsis</taxon>
    </lineage>
</organism>
<dbReference type="STRING" id="150374.A0A0M8N9J9"/>
<feature type="transmembrane region" description="Helical" evidence="1">
    <location>
        <begin position="43"/>
        <end position="65"/>
    </location>
</feature>
<reference evidence="2 3" key="1">
    <citation type="submission" date="2015-07" db="EMBL/GenBank/DDBJ databases">
        <title>The genome of the fungus Escovopsis weberi, a specialized disease agent of ant agriculture.</title>
        <authorList>
            <person name="de Man T.J."/>
            <person name="Stajich J.E."/>
            <person name="Kubicek C.P."/>
            <person name="Chenthamara K."/>
            <person name="Atanasova L."/>
            <person name="Druzhinina I.S."/>
            <person name="Birnbaum S."/>
            <person name="Barribeau S.M."/>
            <person name="Teiling C."/>
            <person name="Suen G."/>
            <person name="Currie C."/>
            <person name="Gerardo N.M."/>
        </authorList>
    </citation>
    <scope>NUCLEOTIDE SEQUENCE [LARGE SCALE GENOMIC DNA]</scope>
</reference>
<dbReference type="OrthoDB" id="1844152at2759"/>
<proteinExistence type="predicted"/>
<accession>A0A0M8N9J9</accession>
<evidence type="ECO:0000256" key="1">
    <source>
        <dbReference type="SAM" id="Phobius"/>
    </source>
</evidence>
<keyword evidence="3" id="KW-1185">Reference proteome</keyword>
<comment type="caution">
    <text evidence="2">The sequence shown here is derived from an EMBL/GenBank/DDBJ whole genome shotgun (WGS) entry which is preliminary data.</text>
</comment>
<protein>
    <submittedName>
        <fullName evidence="2">Uncharacterized protein</fullName>
    </submittedName>
</protein>
<keyword evidence="1" id="KW-0472">Membrane</keyword>
<dbReference type="EMBL" id="LGSR01000002">
    <property type="protein sequence ID" value="KOS22821.1"/>
    <property type="molecule type" value="Genomic_DNA"/>
</dbReference>
<dbReference type="AlphaFoldDB" id="A0A0M8N9J9"/>
<dbReference type="Proteomes" id="UP000053831">
    <property type="component" value="Unassembled WGS sequence"/>
</dbReference>
<evidence type="ECO:0000313" key="2">
    <source>
        <dbReference type="EMBL" id="KOS22821.1"/>
    </source>
</evidence>